<evidence type="ECO:0000313" key="2">
    <source>
        <dbReference type="EMBL" id="CAF1185096.1"/>
    </source>
</evidence>
<dbReference type="EMBL" id="CAJNOJ010000139">
    <property type="protein sequence ID" value="CAF1185096.1"/>
    <property type="molecule type" value="Genomic_DNA"/>
</dbReference>
<protein>
    <submittedName>
        <fullName evidence="2">Uncharacterized protein</fullName>
    </submittedName>
</protein>
<evidence type="ECO:0000313" key="3">
    <source>
        <dbReference type="Proteomes" id="UP000663852"/>
    </source>
</evidence>
<feature type="transmembrane region" description="Helical" evidence="1">
    <location>
        <begin position="545"/>
        <end position="565"/>
    </location>
</feature>
<dbReference type="AlphaFoldDB" id="A0A814VBI8"/>
<feature type="transmembrane region" description="Helical" evidence="1">
    <location>
        <begin position="156"/>
        <end position="181"/>
    </location>
</feature>
<accession>A0A814VBI8</accession>
<gene>
    <name evidence="2" type="ORF">EDS130_LOCUS24474</name>
</gene>
<feature type="transmembrane region" description="Helical" evidence="1">
    <location>
        <begin position="508"/>
        <end position="533"/>
    </location>
</feature>
<dbReference type="OrthoDB" id="10067977at2759"/>
<organism evidence="2 3">
    <name type="scientific">Adineta ricciae</name>
    <name type="common">Rotifer</name>
    <dbReference type="NCBI Taxonomy" id="249248"/>
    <lineage>
        <taxon>Eukaryota</taxon>
        <taxon>Metazoa</taxon>
        <taxon>Spiralia</taxon>
        <taxon>Gnathifera</taxon>
        <taxon>Rotifera</taxon>
        <taxon>Eurotatoria</taxon>
        <taxon>Bdelloidea</taxon>
        <taxon>Adinetida</taxon>
        <taxon>Adinetidae</taxon>
        <taxon>Adineta</taxon>
    </lineage>
</organism>
<dbReference type="Proteomes" id="UP000663852">
    <property type="component" value="Unassembled WGS sequence"/>
</dbReference>
<sequence length="620" mass="70637">MTDQSNHDIAAINDQIFIFQNKIVTLWKHIDGTTLPTTNKLQRLFDRMGSRCPAEYICLSYELNDISITTHQYHSFLEKYVSEYRNLSTTLTFESESDGSIGGCLQKGNFSCASKSVNVWLQSFKNFSSEYYSSDGYIHVMLQEQKIFYYHADIEVFRWFGIYFIAVMLFTFLLACTLTFLCWSSSLNREVFDFLKRFDRIPLSSNSDSNDSRRQDNYSTVQQKTLDNRYDLFKTSPFANKVRVYTMNQIVTSPILFYAIVGILIWIVSLLALMTSLHMWDSSKFYYSKCIRSNWYPEATAMVQKVKTDADYLHSKIKEIVNLLEEMGIYVSVCQKKSIRAVVNTIEITIVGMLSQINVEMRNVSVSIEKSISKLRRAHEYLDENLAITEQFTDSFKLLTEVSVAVDIAEALQHSLAISIIYQLKILSQLTKTIGSLHVFTEENNLTVHNNVVKNCIDTLIEIKKNTSKIEITRNEVVEVVDSKQLYGLKGRIVSLSEIIFYDKIRTIIVGIAKATVGIVVGVLTINLGYTIARVNPSMVKSPSIAFVSGLILIAYGIYGIVSHIDEFMQLSRYQSGLTMLDIERTNMATVLEQLKELIISQQANSNSIESALSTLNSIL</sequence>
<keyword evidence="1" id="KW-1133">Transmembrane helix</keyword>
<proteinExistence type="predicted"/>
<reference evidence="2" key="1">
    <citation type="submission" date="2021-02" db="EMBL/GenBank/DDBJ databases">
        <authorList>
            <person name="Nowell W R."/>
        </authorList>
    </citation>
    <scope>NUCLEOTIDE SEQUENCE</scope>
</reference>
<evidence type="ECO:0000256" key="1">
    <source>
        <dbReference type="SAM" id="Phobius"/>
    </source>
</evidence>
<keyword evidence="1" id="KW-0472">Membrane</keyword>
<comment type="caution">
    <text evidence="2">The sequence shown here is derived from an EMBL/GenBank/DDBJ whole genome shotgun (WGS) entry which is preliminary data.</text>
</comment>
<name>A0A814VBI8_ADIRI</name>
<feature type="transmembrane region" description="Helical" evidence="1">
    <location>
        <begin position="255"/>
        <end position="274"/>
    </location>
</feature>
<keyword evidence="1" id="KW-0812">Transmembrane</keyword>